<dbReference type="CDD" id="cd04471">
    <property type="entry name" value="S1_RNase_R"/>
    <property type="match status" value="1"/>
</dbReference>
<dbReference type="EC" id="3.1.13.1" evidence="3"/>
<dbReference type="GO" id="GO:0003723">
    <property type="term" value="F:RNA binding"/>
    <property type="evidence" value="ECO:0007669"/>
    <property type="project" value="InterPro"/>
</dbReference>
<proteinExistence type="predicted"/>
<dbReference type="EMBL" id="VSSQ01090385">
    <property type="protein sequence ID" value="MPN36320.1"/>
    <property type="molecule type" value="Genomic_DNA"/>
</dbReference>
<evidence type="ECO:0000256" key="1">
    <source>
        <dbReference type="SAM" id="MobiDB-lite"/>
    </source>
</evidence>
<dbReference type="InterPro" id="IPR003029">
    <property type="entry name" value="S1_domain"/>
</dbReference>
<dbReference type="PANTHER" id="PTHR23355">
    <property type="entry name" value="RIBONUCLEASE"/>
    <property type="match status" value="1"/>
</dbReference>
<dbReference type="InterPro" id="IPR001900">
    <property type="entry name" value="RNase_II/R"/>
</dbReference>
<comment type="caution">
    <text evidence="3">The sequence shown here is derived from an EMBL/GenBank/DDBJ whole genome shotgun (WGS) entry which is preliminary data.</text>
</comment>
<dbReference type="GO" id="GO:0005829">
    <property type="term" value="C:cytosol"/>
    <property type="evidence" value="ECO:0007669"/>
    <property type="project" value="TreeGrafter"/>
</dbReference>
<dbReference type="GO" id="GO:0008859">
    <property type="term" value="F:exoribonuclease II activity"/>
    <property type="evidence" value="ECO:0007669"/>
    <property type="project" value="UniProtKB-EC"/>
</dbReference>
<accession>A0A645HC71</accession>
<dbReference type="Pfam" id="PF00773">
    <property type="entry name" value="RNB"/>
    <property type="match status" value="1"/>
</dbReference>
<name>A0A645HC71_9ZZZZ</name>
<gene>
    <name evidence="3" type="primary">rnr_56</name>
    <name evidence="3" type="ORF">SDC9_183829</name>
</gene>
<evidence type="ECO:0000313" key="3">
    <source>
        <dbReference type="EMBL" id="MPN36320.1"/>
    </source>
</evidence>
<dbReference type="SMART" id="SM00316">
    <property type="entry name" value="S1"/>
    <property type="match status" value="1"/>
</dbReference>
<keyword evidence="3" id="KW-0378">Hydrolase</keyword>
<dbReference type="InterPro" id="IPR012340">
    <property type="entry name" value="NA-bd_OB-fold"/>
</dbReference>
<feature type="domain" description="S1 motif" evidence="2">
    <location>
        <begin position="95"/>
        <end position="178"/>
    </location>
</feature>
<dbReference type="GO" id="GO:0006402">
    <property type="term" value="P:mRNA catabolic process"/>
    <property type="evidence" value="ECO:0007669"/>
    <property type="project" value="TreeGrafter"/>
</dbReference>
<protein>
    <submittedName>
        <fullName evidence="3">Ribonuclease R</fullName>
        <ecNumber evidence="3">3.1.13.1</ecNumber>
    </submittedName>
</protein>
<evidence type="ECO:0000259" key="2">
    <source>
        <dbReference type="PROSITE" id="PS50126"/>
    </source>
</evidence>
<feature type="compositionally biased region" description="Basic residues" evidence="1">
    <location>
        <begin position="181"/>
        <end position="196"/>
    </location>
</feature>
<sequence>MKKARYYEQNLGHFGLAASDYCHFTSPIRRYPDLMIHRIIKMALRGELDDKRIISLSQTLPQTAVQCSEREKLAMDAERAVDDLEKCKFMDDHIDEKYDGVISGVTSFGLFVELPNTIEGMIKLTSLSDDYYIFDEKHYRLVGRSNGRTLSLGDEIKIKVAGVDMDALRVEFVPLLDKIKGRRPKQPQLKEKRRSARQPDARKR</sequence>
<dbReference type="Gene3D" id="2.40.50.140">
    <property type="entry name" value="Nucleic acid-binding proteins"/>
    <property type="match status" value="1"/>
</dbReference>
<reference evidence="3" key="1">
    <citation type="submission" date="2019-08" db="EMBL/GenBank/DDBJ databases">
        <authorList>
            <person name="Kucharzyk K."/>
            <person name="Murdoch R.W."/>
            <person name="Higgins S."/>
            <person name="Loffler F."/>
        </authorList>
    </citation>
    <scope>NUCLEOTIDE SEQUENCE</scope>
</reference>
<dbReference type="AlphaFoldDB" id="A0A645HC71"/>
<dbReference type="SUPFAM" id="SSF50249">
    <property type="entry name" value="Nucleic acid-binding proteins"/>
    <property type="match status" value="2"/>
</dbReference>
<dbReference type="PROSITE" id="PS50126">
    <property type="entry name" value="S1"/>
    <property type="match status" value="1"/>
</dbReference>
<feature type="region of interest" description="Disordered" evidence="1">
    <location>
        <begin position="181"/>
        <end position="204"/>
    </location>
</feature>
<dbReference type="PANTHER" id="PTHR23355:SF9">
    <property type="entry name" value="DIS3-LIKE EXONUCLEASE 2"/>
    <property type="match status" value="1"/>
</dbReference>
<dbReference type="InterPro" id="IPR050180">
    <property type="entry name" value="RNR_Ribonuclease"/>
</dbReference>
<dbReference type="Pfam" id="PF00575">
    <property type="entry name" value="S1"/>
    <property type="match status" value="1"/>
</dbReference>
<organism evidence="3">
    <name type="scientific">bioreactor metagenome</name>
    <dbReference type="NCBI Taxonomy" id="1076179"/>
    <lineage>
        <taxon>unclassified sequences</taxon>
        <taxon>metagenomes</taxon>
        <taxon>ecological metagenomes</taxon>
    </lineage>
</organism>